<keyword evidence="4 7" id="KW-0812">Transmembrane</keyword>
<dbReference type="PROSITE" id="PS50928">
    <property type="entry name" value="ABC_TM1"/>
    <property type="match status" value="1"/>
</dbReference>
<sequence length="288" mass="31129">MSRLGAGVPREKRTPSILGVAFRTWSAKTSLAIILAMVTLAVGADWIAPHDPMKAAFTPFLPPCREHPFGTDDLGRDVLSRTIHGSRVSLLVGVMSAIMAIVIGTIIGLASGYFGGPLDHVLMRVTDTFQVIPRIVLATVFVAFFGPSIWNIIFVIGILSWPRTARTVRSLTLSLKESLFVEAARAMGAGDLAIIARHILPNVAPVISVLIGYETAIAILLEAGLGFLGLSDPTMVSWGKVIYDGQRYFLRGWWIPIFPGLFLSALIVSLNALTDSISTALNPKLRLR</sequence>
<feature type="domain" description="ABC transmembrane type-1" evidence="8">
    <location>
        <begin position="86"/>
        <end position="274"/>
    </location>
</feature>
<proteinExistence type="inferred from homology"/>
<comment type="caution">
    <text evidence="9">The sequence shown here is derived from an EMBL/GenBank/DDBJ whole genome shotgun (WGS) entry which is preliminary data.</text>
</comment>
<comment type="similarity">
    <text evidence="7">Belongs to the binding-protein-dependent transport system permease family.</text>
</comment>
<reference evidence="9" key="1">
    <citation type="journal article" date="2020" name="mSystems">
        <title>Genome- and Community-Level Interaction Insights into Carbon Utilization and Element Cycling Functions of Hydrothermarchaeota in Hydrothermal Sediment.</title>
        <authorList>
            <person name="Zhou Z."/>
            <person name="Liu Y."/>
            <person name="Xu W."/>
            <person name="Pan J."/>
            <person name="Luo Z.H."/>
            <person name="Li M."/>
        </authorList>
    </citation>
    <scope>NUCLEOTIDE SEQUENCE [LARGE SCALE GENOMIC DNA]</scope>
    <source>
        <strain evidence="9">SpSt-1116</strain>
    </source>
</reference>
<organism evidence="9">
    <name type="scientific">Fervidicoccus fontis</name>
    <dbReference type="NCBI Taxonomy" id="683846"/>
    <lineage>
        <taxon>Archaea</taxon>
        <taxon>Thermoproteota</taxon>
        <taxon>Thermoprotei</taxon>
        <taxon>Fervidicoccales</taxon>
        <taxon>Fervidicoccaceae</taxon>
        <taxon>Fervidicoccus</taxon>
    </lineage>
</organism>
<evidence type="ECO:0000313" key="9">
    <source>
        <dbReference type="EMBL" id="HHQ81010.1"/>
    </source>
</evidence>
<evidence type="ECO:0000256" key="6">
    <source>
        <dbReference type="ARBA" id="ARBA00023136"/>
    </source>
</evidence>
<keyword evidence="2 7" id="KW-0813">Transport</keyword>
<protein>
    <submittedName>
        <fullName evidence="9">ABC transporter permease</fullName>
    </submittedName>
</protein>
<feature type="transmembrane region" description="Helical" evidence="7">
    <location>
        <begin position="135"/>
        <end position="159"/>
    </location>
</feature>
<dbReference type="PANTHER" id="PTHR43386:SF1">
    <property type="entry name" value="D,D-DIPEPTIDE TRANSPORT SYSTEM PERMEASE PROTEIN DDPC-RELATED"/>
    <property type="match status" value="1"/>
</dbReference>
<dbReference type="CDD" id="cd06261">
    <property type="entry name" value="TM_PBP2"/>
    <property type="match status" value="1"/>
</dbReference>
<dbReference type="SUPFAM" id="SSF161098">
    <property type="entry name" value="MetI-like"/>
    <property type="match status" value="1"/>
</dbReference>
<name>A0A7J3ZNI7_9CREN</name>
<evidence type="ECO:0000256" key="5">
    <source>
        <dbReference type="ARBA" id="ARBA00022989"/>
    </source>
</evidence>
<feature type="transmembrane region" description="Helical" evidence="7">
    <location>
        <begin position="252"/>
        <end position="273"/>
    </location>
</feature>
<evidence type="ECO:0000259" key="8">
    <source>
        <dbReference type="PROSITE" id="PS50928"/>
    </source>
</evidence>
<dbReference type="InterPro" id="IPR035906">
    <property type="entry name" value="MetI-like_sf"/>
</dbReference>
<evidence type="ECO:0000256" key="1">
    <source>
        <dbReference type="ARBA" id="ARBA00004651"/>
    </source>
</evidence>
<gene>
    <name evidence="9" type="ORF">ENM78_06145</name>
</gene>
<dbReference type="GO" id="GO:0005886">
    <property type="term" value="C:plasma membrane"/>
    <property type="evidence" value="ECO:0007669"/>
    <property type="project" value="UniProtKB-SubCell"/>
</dbReference>
<feature type="transmembrane region" description="Helical" evidence="7">
    <location>
        <begin position="206"/>
        <end position="231"/>
    </location>
</feature>
<dbReference type="EMBL" id="DRZC01000080">
    <property type="protein sequence ID" value="HHQ81010.1"/>
    <property type="molecule type" value="Genomic_DNA"/>
</dbReference>
<dbReference type="AlphaFoldDB" id="A0A7J3ZNI7"/>
<dbReference type="PANTHER" id="PTHR43386">
    <property type="entry name" value="OLIGOPEPTIDE TRANSPORT SYSTEM PERMEASE PROTEIN APPC"/>
    <property type="match status" value="1"/>
</dbReference>
<keyword evidence="5 7" id="KW-1133">Transmembrane helix</keyword>
<accession>A0A7J3ZNI7</accession>
<evidence type="ECO:0000256" key="3">
    <source>
        <dbReference type="ARBA" id="ARBA00022475"/>
    </source>
</evidence>
<evidence type="ECO:0000256" key="2">
    <source>
        <dbReference type="ARBA" id="ARBA00022448"/>
    </source>
</evidence>
<evidence type="ECO:0000256" key="7">
    <source>
        <dbReference type="RuleBase" id="RU363032"/>
    </source>
</evidence>
<dbReference type="Gene3D" id="1.10.3720.10">
    <property type="entry name" value="MetI-like"/>
    <property type="match status" value="1"/>
</dbReference>
<dbReference type="InterPro" id="IPR000515">
    <property type="entry name" value="MetI-like"/>
</dbReference>
<dbReference type="InterPro" id="IPR050366">
    <property type="entry name" value="BP-dependent_transpt_permease"/>
</dbReference>
<keyword evidence="6 7" id="KW-0472">Membrane</keyword>
<feature type="transmembrane region" description="Helical" evidence="7">
    <location>
        <begin position="90"/>
        <end position="115"/>
    </location>
</feature>
<dbReference type="GO" id="GO:0055085">
    <property type="term" value="P:transmembrane transport"/>
    <property type="evidence" value="ECO:0007669"/>
    <property type="project" value="InterPro"/>
</dbReference>
<dbReference type="Pfam" id="PF00528">
    <property type="entry name" value="BPD_transp_1"/>
    <property type="match status" value="1"/>
</dbReference>
<evidence type="ECO:0000256" key="4">
    <source>
        <dbReference type="ARBA" id="ARBA00022692"/>
    </source>
</evidence>
<comment type="subcellular location">
    <subcellularLocation>
        <location evidence="1 7">Cell membrane</location>
        <topology evidence="1 7">Multi-pass membrane protein</topology>
    </subcellularLocation>
</comment>
<keyword evidence="3" id="KW-1003">Cell membrane</keyword>